<evidence type="ECO:0000259" key="12">
    <source>
        <dbReference type="Pfam" id="PF02518"/>
    </source>
</evidence>
<feature type="transmembrane region" description="Helical" evidence="11">
    <location>
        <begin position="80"/>
        <end position="108"/>
    </location>
</feature>
<gene>
    <name evidence="14" type="ORF">FHX37_0117</name>
</gene>
<feature type="transmembrane region" description="Helical" evidence="11">
    <location>
        <begin position="150"/>
        <end position="167"/>
    </location>
</feature>
<feature type="compositionally biased region" description="Pro residues" evidence="10">
    <location>
        <begin position="381"/>
        <end position="390"/>
    </location>
</feature>
<comment type="caution">
    <text evidence="14">The sequence shown here is derived from an EMBL/GenBank/DDBJ whole genome shotgun (WGS) entry which is preliminary data.</text>
</comment>
<feature type="coiled-coil region" evidence="9">
    <location>
        <begin position="200"/>
        <end position="227"/>
    </location>
</feature>
<feature type="region of interest" description="Disordered" evidence="10">
    <location>
        <begin position="375"/>
        <end position="395"/>
    </location>
</feature>
<proteinExistence type="predicted"/>
<dbReference type="PANTHER" id="PTHR24421:SF10">
    <property type="entry name" value="NITRATE_NITRITE SENSOR PROTEIN NARQ"/>
    <property type="match status" value="1"/>
</dbReference>
<keyword evidence="8" id="KW-0902">Two-component regulatory system</keyword>
<keyword evidence="15" id="KW-1185">Reference proteome</keyword>
<dbReference type="GO" id="GO:0016020">
    <property type="term" value="C:membrane"/>
    <property type="evidence" value="ECO:0007669"/>
    <property type="project" value="InterPro"/>
</dbReference>
<evidence type="ECO:0000256" key="9">
    <source>
        <dbReference type="SAM" id="Coils"/>
    </source>
</evidence>
<dbReference type="GO" id="GO:0000155">
    <property type="term" value="F:phosphorelay sensor kinase activity"/>
    <property type="evidence" value="ECO:0007669"/>
    <property type="project" value="InterPro"/>
</dbReference>
<feature type="transmembrane region" description="Helical" evidence="11">
    <location>
        <begin position="39"/>
        <end position="60"/>
    </location>
</feature>
<evidence type="ECO:0000256" key="4">
    <source>
        <dbReference type="ARBA" id="ARBA00022679"/>
    </source>
</evidence>
<keyword evidence="6 14" id="KW-0418">Kinase</keyword>
<dbReference type="InterPro" id="IPR050482">
    <property type="entry name" value="Sensor_HK_TwoCompSys"/>
</dbReference>
<organism evidence="14 15">
    <name type="scientific">Haloactinospora alba</name>
    <dbReference type="NCBI Taxonomy" id="405555"/>
    <lineage>
        <taxon>Bacteria</taxon>
        <taxon>Bacillati</taxon>
        <taxon>Actinomycetota</taxon>
        <taxon>Actinomycetes</taxon>
        <taxon>Streptosporangiales</taxon>
        <taxon>Nocardiopsidaceae</taxon>
        <taxon>Haloactinospora</taxon>
    </lineage>
</organism>
<dbReference type="AlphaFoldDB" id="A0A543NEK7"/>
<evidence type="ECO:0000313" key="14">
    <source>
        <dbReference type="EMBL" id="TQN30255.1"/>
    </source>
</evidence>
<evidence type="ECO:0000313" key="15">
    <source>
        <dbReference type="Proteomes" id="UP000317422"/>
    </source>
</evidence>
<keyword evidence="11" id="KW-1133">Transmembrane helix</keyword>
<dbReference type="Pfam" id="PF02518">
    <property type="entry name" value="HATPase_c"/>
    <property type="match status" value="1"/>
</dbReference>
<dbReference type="InterPro" id="IPR011712">
    <property type="entry name" value="Sig_transdc_His_kin_sub3_dim/P"/>
</dbReference>
<keyword evidence="11" id="KW-0812">Transmembrane</keyword>
<evidence type="ECO:0000256" key="6">
    <source>
        <dbReference type="ARBA" id="ARBA00022777"/>
    </source>
</evidence>
<keyword evidence="7" id="KW-0067">ATP-binding</keyword>
<name>A0A543NEK7_9ACTN</name>
<dbReference type="Pfam" id="PF07730">
    <property type="entry name" value="HisKA_3"/>
    <property type="match status" value="1"/>
</dbReference>
<keyword evidence="9" id="KW-0175">Coiled coil</keyword>
<evidence type="ECO:0000256" key="1">
    <source>
        <dbReference type="ARBA" id="ARBA00000085"/>
    </source>
</evidence>
<dbReference type="PANTHER" id="PTHR24421">
    <property type="entry name" value="NITRATE/NITRITE SENSOR PROTEIN NARX-RELATED"/>
    <property type="match status" value="1"/>
</dbReference>
<sequence>MPRLRGVFYGEGEERRLRAAFGDGPVRLWKWWWERRHRLADWFLAVCAFPWNALFTLAPGGDLIRALTAPLLAVDMPSPLQFAVLGTQALALALALVLPVAVSLTLLVRRTRPNWLMSTALVLLLFFGNPVPCMLGLYSYASWFTDRRRLALWSALMVAAVAGTSLVSQNGIAVTFLFLVMGVALPLTLGLWVGTRRQLIGNLRERAERLEREQHLLADRAINAERTRIAREMHDVVAHRVSMMVLRAGGLEVNAPDERTAEAAGLIRTTGRKALGELREILGVLRESTDGPGEAPTAPQPVLSDLARLVGEWRSAGMGVELVTGGRPRPLPAQAERTAFRVVQEALTNAGRHAPGAGVQVRVDYGERDLEVAVSNEPRPPRAPGAPEPPRGGGYGLAGLRERIVLAEGTLTAGPYPDGGWQVRAVLPLTGDG</sequence>
<comment type="catalytic activity">
    <reaction evidence="1">
        <text>ATP + protein L-histidine = ADP + protein N-phospho-L-histidine.</text>
        <dbReference type="EC" id="2.7.13.3"/>
    </reaction>
</comment>
<keyword evidence="5" id="KW-0547">Nucleotide-binding</keyword>
<evidence type="ECO:0000259" key="13">
    <source>
        <dbReference type="Pfam" id="PF07730"/>
    </source>
</evidence>
<reference evidence="14 15" key="1">
    <citation type="submission" date="2019-06" db="EMBL/GenBank/DDBJ databases">
        <title>Sequencing the genomes of 1000 actinobacteria strains.</title>
        <authorList>
            <person name="Klenk H.-P."/>
        </authorList>
    </citation>
    <scope>NUCLEOTIDE SEQUENCE [LARGE SCALE GENOMIC DNA]</scope>
    <source>
        <strain evidence="14 15">DSM 45015</strain>
    </source>
</reference>
<dbReference type="Gene3D" id="1.20.5.1930">
    <property type="match status" value="1"/>
</dbReference>
<dbReference type="EC" id="2.7.13.3" evidence="2"/>
<evidence type="ECO:0000256" key="7">
    <source>
        <dbReference type="ARBA" id="ARBA00022840"/>
    </source>
</evidence>
<evidence type="ECO:0000256" key="2">
    <source>
        <dbReference type="ARBA" id="ARBA00012438"/>
    </source>
</evidence>
<evidence type="ECO:0000256" key="11">
    <source>
        <dbReference type="SAM" id="Phobius"/>
    </source>
</evidence>
<evidence type="ECO:0000256" key="10">
    <source>
        <dbReference type="SAM" id="MobiDB-lite"/>
    </source>
</evidence>
<feature type="transmembrane region" description="Helical" evidence="11">
    <location>
        <begin position="115"/>
        <end position="138"/>
    </location>
</feature>
<evidence type="ECO:0000256" key="8">
    <source>
        <dbReference type="ARBA" id="ARBA00023012"/>
    </source>
</evidence>
<evidence type="ECO:0000256" key="5">
    <source>
        <dbReference type="ARBA" id="ARBA00022741"/>
    </source>
</evidence>
<keyword evidence="11" id="KW-0472">Membrane</keyword>
<feature type="domain" description="Histidine kinase/HSP90-like ATPase" evidence="12">
    <location>
        <begin position="336"/>
        <end position="430"/>
    </location>
</feature>
<dbReference type="Proteomes" id="UP000317422">
    <property type="component" value="Unassembled WGS sequence"/>
</dbReference>
<feature type="transmembrane region" description="Helical" evidence="11">
    <location>
        <begin position="174"/>
        <end position="194"/>
    </location>
</feature>
<feature type="domain" description="Signal transduction histidine kinase subgroup 3 dimerisation and phosphoacceptor" evidence="13">
    <location>
        <begin position="225"/>
        <end position="289"/>
    </location>
</feature>
<dbReference type="GO" id="GO:0046983">
    <property type="term" value="F:protein dimerization activity"/>
    <property type="evidence" value="ECO:0007669"/>
    <property type="project" value="InterPro"/>
</dbReference>
<dbReference type="EMBL" id="VFQC01000001">
    <property type="protein sequence ID" value="TQN30255.1"/>
    <property type="molecule type" value="Genomic_DNA"/>
</dbReference>
<dbReference type="InterPro" id="IPR036890">
    <property type="entry name" value="HATPase_C_sf"/>
</dbReference>
<keyword evidence="3" id="KW-0597">Phosphoprotein</keyword>
<dbReference type="SUPFAM" id="SSF55874">
    <property type="entry name" value="ATPase domain of HSP90 chaperone/DNA topoisomerase II/histidine kinase"/>
    <property type="match status" value="1"/>
</dbReference>
<dbReference type="GO" id="GO:0005524">
    <property type="term" value="F:ATP binding"/>
    <property type="evidence" value="ECO:0007669"/>
    <property type="project" value="UniProtKB-KW"/>
</dbReference>
<dbReference type="CDD" id="cd16917">
    <property type="entry name" value="HATPase_UhpB-NarQ-NarX-like"/>
    <property type="match status" value="1"/>
</dbReference>
<dbReference type="InterPro" id="IPR003594">
    <property type="entry name" value="HATPase_dom"/>
</dbReference>
<keyword evidence="4" id="KW-0808">Transferase</keyword>
<evidence type="ECO:0000256" key="3">
    <source>
        <dbReference type="ARBA" id="ARBA00022553"/>
    </source>
</evidence>
<dbReference type="Gene3D" id="3.30.565.10">
    <property type="entry name" value="Histidine kinase-like ATPase, C-terminal domain"/>
    <property type="match status" value="1"/>
</dbReference>
<accession>A0A543NEK7</accession>
<protein>
    <recommendedName>
        <fullName evidence="2">histidine kinase</fullName>
        <ecNumber evidence="2">2.7.13.3</ecNumber>
    </recommendedName>
</protein>